<dbReference type="OrthoDB" id="10257492at2759"/>
<dbReference type="Pfam" id="PF00348">
    <property type="entry name" value="polyprenyl_synt"/>
    <property type="match status" value="1"/>
</dbReference>
<dbReference type="InterPro" id="IPR033749">
    <property type="entry name" value="Polyprenyl_synt_CS"/>
</dbReference>
<dbReference type="SFLD" id="SFLDS00005">
    <property type="entry name" value="Isoprenoid_Synthase_Type_I"/>
    <property type="match status" value="1"/>
</dbReference>
<dbReference type="PROSITE" id="PS00723">
    <property type="entry name" value="POLYPRENYL_SYNTHASE_1"/>
    <property type="match status" value="1"/>
</dbReference>
<dbReference type="InterPro" id="IPR008949">
    <property type="entry name" value="Isoprenoid_synthase_dom_sf"/>
</dbReference>
<dbReference type="AlphaFoldDB" id="A0A6P8YPA8"/>
<dbReference type="Gene3D" id="1.10.600.10">
    <property type="entry name" value="Farnesyl Diphosphate Synthase"/>
    <property type="match status" value="1"/>
</dbReference>
<dbReference type="PANTHER" id="PTHR11525">
    <property type="entry name" value="FARNESYL-PYROPHOSPHATE SYNTHETASE"/>
    <property type="match status" value="1"/>
</dbReference>
<sequence length="370" mass="42223">MLRLFAAAPAPAVGRRTMTMLVPNAMRREQIQAVRDMNAYFPKVVEQLKGMGDACNLIGESDWLEKLLYYTVPGGKMVRAVTVYEGIMVLGGRDTPGLKEKAMNIAWSMEMVQASMLIADDISDESFKRRGRDSWHVIAGKDAVFDAILVSTCAYALLGMHCDGEAFHRSLRNYNEILFQICMGQNQDNHCTDPLQGKAKFDEFNMDRYTRVCEHKSGGYTFFLPMSTALNVCGIFDEAAHDAARDISSDLGLLYQVQDDYLDTYGIIRKMGKGRTDIKNGKCTWIIVEAINRANDEQRQRLKENYGYDDPKKVDKVLEVFTELKMKEVFLQWEKSMMDKIEGKIRKYSDLVNPEVFTQSLESIKYHINR</sequence>
<evidence type="ECO:0000256" key="1">
    <source>
        <dbReference type="ARBA" id="ARBA00001946"/>
    </source>
</evidence>
<dbReference type="InterPro" id="IPR000092">
    <property type="entry name" value="Polyprenyl_synt"/>
</dbReference>
<dbReference type="InParanoid" id="A0A6P8YPA8"/>
<dbReference type="PROSITE" id="PS00444">
    <property type="entry name" value="POLYPRENYL_SYNTHASE_2"/>
    <property type="match status" value="1"/>
</dbReference>
<accession>A0A6P8YPA8</accession>
<dbReference type="GO" id="GO:0042811">
    <property type="term" value="P:pheromone biosynthetic process"/>
    <property type="evidence" value="ECO:0007669"/>
    <property type="project" value="UniProtKB-ARBA"/>
</dbReference>
<dbReference type="SUPFAM" id="SSF48576">
    <property type="entry name" value="Terpenoid synthases"/>
    <property type="match status" value="1"/>
</dbReference>
<comment type="similarity">
    <text evidence="7">Belongs to the FPP/GGPP synthase family.</text>
</comment>
<dbReference type="Proteomes" id="UP000515158">
    <property type="component" value="Unplaced"/>
</dbReference>
<dbReference type="GO" id="GO:0004161">
    <property type="term" value="F:dimethylallyltranstransferase activity"/>
    <property type="evidence" value="ECO:0007669"/>
    <property type="project" value="TreeGrafter"/>
</dbReference>
<gene>
    <name evidence="9" type="primary">LOC117643748</name>
</gene>
<keyword evidence="3" id="KW-0479">Metal-binding</keyword>
<reference evidence="9" key="1">
    <citation type="submission" date="2025-08" db="UniProtKB">
        <authorList>
            <consortium name="RefSeq"/>
        </authorList>
    </citation>
    <scope>IDENTIFICATION</scope>
    <source>
        <tissue evidence="9">Total insect</tissue>
    </source>
</reference>
<proteinExistence type="inferred from homology"/>
<evidence type="ECO:0000256" key="3">
    <source>
        <dbReference type="ARBA" id="ARBA00022723"/>
    </source>
</evidence>
<keyword evidence="2 7" id="KW-0808">Transferase</keyword>
<dbReference type="KEGG" id="tpal:117643748"/>
<dbReference type="GeneID" id="117643748"/>
<protein>
    <recommendedName>
        <fullName evidence="6">Farnesyl pyrophosphate synthase</fullName>
    </recommendedName>
</protein>
<name>A0A6P8YPA8_THRPL</name>
<dbReference type="GO" id="GO:0046872">
    <property type="term" value="F:metal ion binding"/>
    <property type="evidence" value="ECO:0007669"/>
    <property type="project" value="UniProtKB-KW"/>
</dbReference>
<keyword evidence="4" id="KW-0460">Magnesium</keyword>
<evidence type="ECO:0000256" key="4">
    <source>
        <dbReference type="ARBA" id="ARBA00022842"/>
    </source>
</evidence>
<dbReference type="InterPro" id="IPR039702">
    <property type="entry name" value="FPS1-like"/>
</dbReference>
<keyword evidence="8" id="KW-1185">Reference proteome</keyword>
<comment type="pathway">
    <text evidence="5">Pheromone biosynthesis.</text>
</comment>
<dbReference type="GO" id="GO:0045337">
    <property type="term" value="P:farnesyl diphosphate biosynthetic process"/>
    <property type="evidence" value="ECO:0007669"/>
    <property type="project" value="TreeGrafter"/>
</dbReference>
<evidence type="ECO:0000313" key="8">
    <source>
        <dbReference type="Proteomes" id="UP000515158"/>
    </source>
</evidence>
<evidence type="ECO:0000313" key="9">
    <source>
        <dbReference type="RefSeq" id="XP_034238711.1"/>
    </source>
</evidence>
<dbReference type="PANTHER" id="PTHR11525:SF0">
    <property type="entry name" value="FARNESYL PYROPHOSPHATE SYNTHASE"/>
    <property type="match status" value="1"/>
</dbReference>
<evidence type="ECO:0000256" key="5">
    <source>
        <dbReference type="ARBA" id="ARBA00033740"/>
    </source>
</evidence>
<dbReference type="RefSeq" id="XP_034238711.1">
    <property type="nucleotide sequence ID" value="XM_034382820.1"/>
</dbReference>
<organism evidence="9">
    <name type="scientific">Thrips palmi</name>
    <name type="common">Melon thrips</name>
    <dbReference type="NCBI Taxonomy" id="161013"/>
    <lineage>
        <taxon>Eukaryota</taxon>
        <taxon>Metazoa</taxon>
        <taxon>Ecdysozoa</taxon>
        <taxon>Arthropoda</taxon>
        <taxon>Hexapoda</taxon>
        <taxon>Insecta</taxon>
        <taxon>Pterygota</taxon>
        <taxon>Neoptera</taxon>
        <taxon>Paraneoptera</taxon>
        <taxon>Thysanoptera</taxon>
        <taxon>Terebrantia</taxon>
        <taxon>Thripoidea</taxon>
        <taxon>Thripidae</taxon>
        <taxon>Thrips</taxon>
    </lineage>
</organism>
<evidence type="ECO:0000256" key="7">
    <source>
        <dbReference type="RuleBase" id="RU004466"/>
    </source>
</evidence>
<comment type="cofactor">
    <cofactor evidence="1">
        <name>Mg(2+)</name>
        <dbReference type="ChEBI" id="CHEBI:18420"/>
    </cofactor>
</comment>
<evidence type="ECO:0000256" key="6">
    <source>
        <dbReference type="ARBA" id="ARBA00034546"/>
    </source>
</evidence>
<dbReference type="GO" id="GO:0004337">
    <property type="term" value="F:(2E,6E)-farnesyl diphosphate synthase activity"/>
    <property type="evidence" value="ECO:0007669"/>
    <property type="project" value="TreeGrafter"/>
</dbReference>
<evidence type="ECO:0000256" key="2">
    <source>
        <dbReference type="ARBA" id="ARBA00022679"/>
    </source>
</evidence>
<dbReference type="GO" id="GO:0005737">
    <property type="term" value="C:cytoplasm"/>
    <property type="evidence" value="ECO:0007669"/>
    <property type="project" value="TreeGrafter"/>
</dbReference>